<reference evidence="2" key="1">
    <citation type="submission" date="2021-01" db="EMBL/GenBank/DDBJ databases">
        <authorList>
            <person name="Corre E."/>
            <person name="Pelletier E."/>
            <person name="Niang G."/>
            <person name="Scheremetjew M."/>
            <person name="Finn R."/>
            <person name="Kale V."/>
            <person name="Holt S."/>
            <person name="Cochrane G."/>
            <person name="Meng A."/>
            <person name="Brown T."/>
            <person name="Cohen L."/>
        </authorList>
    </citation>
    <scope>NUCLEOTIDE SEQUENCE</scope>
    <source>
        <strain evidence="2">Grunow 1884</strain>
    </source>
</reference>
<dbReference type="InterPro" id="IPR050466">
    <property type="entry name" value="Carboxylest/Gibb_receptor"/>
</dbReference>
<dbReference type="PANTHER" id="PTHR23024:SF458">
    <property type="entry name" value="ALPHA_BETA HYDROLASE FOLD-3 DOMAIN-CONTAINING PROTEIN"/>
    <property type="match status" value="1"/>
</dbReference>
<dbReference type="Pfam" id="PF07859">
    <property type="entry name" value="Abhydrolase_3"/>
    <property type="match status" value="1"/>
</dbReference>
<dbReference type="InterPro" id="IPR013094">
    <property type="entry name" value="AB_hydrolase_3"/>
</dbReference>
<proteinExistence type="predicted"/>
<name>A0A7S2EUR3_TRICV</name>
<evidence type="ECO:0000313" key="2">
    <source>
        <dbReference type="EMBL" id="CAD9358573.1"/>
    </source>
</evidence>
<sequence length="428" mass="45646">MCAPSTEKTKGSFHSTVAAAAAALVALVTYRVSVKLGPNFTAGPASLVPAVPPLDDAVGVYANPHLSAGNKLLEYIFPALLDVGSMIPCSILSPDLACMSGARTSTVDESSFRALLKTHEETTIDIERDGGGLPLKVVLLLPRNRNPLDPPPPLIVWFHGGGFVVGGARDGYLASLIPQTSGDAVWASVEYRLAPENPYPAAPDDCFLALKHLLNKFKLPDGTRFGKGGVHLAGVSAGGTLVLETALRAMHMSLQVDSVFADEPVLPLHSHKNQSADILSVFDSKSYRRNWYSRIPGVAWTEWFWGAYTGCPQQGPELSEAEKNGLVACHHASDYFIGGVLSVKEWGKAKRRNGGTLPPLLVVTSKGDIFADGATPLIEAYSLADSNVAVKHVEALSSHGVPYLMDSKAASEVFSSWNEMVEKAKGLY</sequence>
<evidence type="ECO:0000259" key="1">
    <source>
        <dbReference type="Pfam" id="PF07859"/>
    </source>
</evidence>
<dbReference type="AlphaFoldDB" id="A0A7S2EUR3"/>
<dbReference type="SUPFAM" id="SSF53474">
    <property type="entry name" value="alpha/beta-Hydrolases"/>
    <property type="match status" value="1"/>
</dbReference>
<dbReference type="GO" id="GO:0016787">
    <property type="term" value="F:hydrolase activity"/>
    <property type="evidence" value="ECO:0007669"/>
    <property type="project" value="InterPro"/>
</dbReference>
<accession>A0A7S2EUR3</accession>
<dbReference type="InterPro" id="IPR029058">
    <property type="entry name" value="AB_hydrolase_fold"/>
</dbReference>
<dbReference type="Gene3D" id="3.40.50.1820">
    <property type="entry name" value="alpha/beta hydrolase"/>
    <property type="match status" value="1"/>
</dbReference>
<organism evidence="2">
    <name type="scientific">Trieres chinensis</name>
    <name type="common">Marine centric diatom</name>
    <name type="synonym">Odontella sinensis</name>
    <dbReference type="NCBI Taxonomy" id="1514140"/>
    <lineage>
        <taxon>Eukaryota</taxon>
        <taxon>Sar</taxon>
        <taxon>Stramenopiles</taxon>
        <taxon>Ochrophyta</taxon>
        <taxon>Bacillariophyta</taxon>
        <taxon>Mediophyceae</taxon>
        <taxon>Biddulphiophycidae</taxon>
        <taxon>Eupodiscales</taxon>
        <taxon>Parodontellaceae</taxon>
        <taxon>Trieres</taxon>
    </lineage>
</organism>
<dbReference type="PANTHER" id="PTHR23024">
    <property type="entry name" value="ARYLACETAMIDE DEACETYLASE"/>
    <property type="match status" value="1"/>
</dbReference>
<protein>
    <recommendedName>
        <fullName evidence="1">Alpha/beta hydrolase fold-3 domain-containing protein</fullName>
    </recommendedName>
</protein>
<dbReference type="EMBL" id="HBGO01033770">
    <property type="protein sequence ID" value="CAD9358573.1"/>
    <property type="molecule type" value="Transcribed_RNA"/>
</dbReference>
<feature type="domain" description="Alpha/beta hydrolase fold-3" evidence="1">
    <location>
        <begin position="155"/>
        <end position="393"/>
    </location>
</feature>
<gene>
    <name evidence="2" type="ORF">OSIN01602_LOCUS19487</name>
</gene>